<feature type="repeat" description="ANK" evidence="3">
    <location>
        <begin position="186"/>
        <end position="218"/>
    </location>
</feature>
<dbReference type="InterPro" id="IPR002110">
    <property type="entry name" value="Ankyrin_rpt"/>
</dbReference>
<organism evidence="5">
    <name type="scientific">Aphanomyces astaci</name>
    <name type="common">Crayfish plague agent</name>
    <dbReference type="NCBI Taxonomy" id="112090"/>
    <lineage>
        <taxon>Eukaryota</taxon>
        <taxon>Sar</taxon>
        <taxon>Stramenopiles</taxon>
        <taxon>Oomycota</taxon>
        <taxon>Saprolegniomycetes</taxon>
        <taxon>Saprolegniales</taxon>
        <taxon>Verrucalvaceae</taxon>
        <taxon>Aphanomyces</taxon>
    </lineage>
</organism>
<proteinExistence type="predicted"/>
<keyword evidence="1" id="KW-0677">Repeat</keyword>
<keyword evidence="2 3" id="KW-0040">ANK repeat</keyword>
<feature type="repeat" description="ANK" evidence="3">
    <location>
        <begin position="153"/>
        <end position="185"/>
    </location>
</feature>
<accession>W4GJA6</accession>
<gene>
    <name evidence="5" type="ORF">H257_07431</name>
</gene>
<feature type="compositionally biased region" description="Basic residues" evidence="4">
    <location>
        <begin position="634"/>
        <end position="646"/>
    </location>
</feature>
<dbReference type="RefSeq" id="XP_009831257.1">
    <property type="nucleotide sequence ID" value="XM_009832955.1"/>
</dbReference>
<evidence type="ECO:0000313" key="5">
    <source>
        <dbReference type="EMBL" id="ETV79416.1"/>
    </source>
</evidence>
<feature type="repeat" description="ANK" evidence="3">
    <location>
        <begin position="92"/>
        <end position="117"/>
    </location>
</feature>
<dbReference type="InterPro" id="IPR036770">
    <property type="entry name" value="Ankyrin_rpt-contain_sf"/>
</dbReference>
<dbReference type="Pfam" id="PF12796">
    <property type="entry name" value="Ank_2"/>
    <property type="match status" value="1"/>
</dbReference>
<dbReference type="SUPFAM" id="SSF57903">
    <property type="entry name" value="FYVE/PHD zinc finger"/>
    <property type="match status" value="1"/>
</dbReference>
<feature type="region of interest" description="Disordered" evidence="4">
    <location>
        <begin position="1"/>
        <end position="29"/>
    </location>
</feature>
<name>W4GJA6_APHAT</name>
<evidence type="ECO:0000256" key="1">
    <source>
        <dbReference type="ARBA" id="ARBA00022737"/>
    </source>
</evidence>
<evidence type="ECO:0000256" key="4">
    <source>
        <dbReference type="SAM" id="MobiDB-lite"/>
    </source>
</evidence>
<dbReference type="CDD" id="cd00065">
    <property type="entry name" value="FYVE_like_SF"/>
    <property type="match status" value="1"/>
</dbReference>
<dbReference type="GeneID" id="20809427"/>
<protein>
    <submittedName>
        <fullName evidence="5">Uncharacterized protein</fullName>
    </submittedName>
</protein>
<dbReference type="InterPro" id="IPR011011">
    <property type="entry name" value="Znf_FYVE_PHD"/>
</dbReference>
<dbReference type="PROSITE" id="PS50088">
    <property type="entry name" value="ANK_REPEAT"/>
    <property type="match status" value="3"/>
</dbReference>
<dbReference type="EMBL" id="KI913128">
    <property type="protein sequence ID" value="ETV79416.1"/>
    <property type="molecule type" value="Genomic_DNA"/>
</dbReference>
<dbReference type="AlphaFoldDB" id="W4GJA6"/>
<dbReference type="SMART" id="SM00248">
    <property type="entry name" value="ANK"/>
    <property type="match status" value="3"/>
</dbReference>
<feature type="region of interest" description="Disordered" evidence="4">
    <location>
        <begin position="612"/>
        <end position="646"/>
    </location>
</feature>
<dbReference type="STRING" id="112090.W4GJA6"/>
<evidence type="ECO:0000256" key="3">
    <source>
        <dbReference type="PROSITE-ProRule" id="PRU00023"/>
    </source>
</evidence>
<dbReference type="SUPFAM" id="SSF48403">
    <property type="entry name" value="Ankyrin repeat"/>
    <property type="match status" value="1"/>
</dbReference>
<dbReference type="PROSITE" id="PS50297">
    <property type="entry name" value="ANK_REP_REGION"/>
    <property type="match status" value="3"/>
</dbReference>
<evidence type="ECO:0000256" key="2">
    <source>
        <dbReference type="ARBA" id="ARBA00023043"/>
    </source>
</evidence>
<dbReference type="Gene3D" id="1.25.40.20">
    <property type="entry name" value="Ankyrin repeat-containing domain"/>
    <property type="match status" value="2"/>
</dbReference>
<sequence>MDATTKDSVAVAADPAHDSTLPGDNNNPEDAALTETPAVDLPPRVDVLHQLHATEVEQAQGSALLQHCKDGAMEAVAKLVREGAPVCFVTTTGWMPLAVASFNGRVEVVNYLLSIGAGDYYKLLKQQQLAQNQQTSIAINKQSSTDKSKKAAQQNTPLHWACYKGHAQVVWALLSWGYSVDDVDTCGNRALHLACSSGNFDIVQIVLTHAPDLTAKNMYGNTPLDMTTDSMCRKLLKKIHTQTTCDHCKEPFGRDRRQSLCQQCHNIYCNVDPCSTSVEVPWNSHDSAVRVVQYCRECNLGLAVVERDLEQVLAAKLKAVDDSLSGIHAIELDIRAAALLPPPSEAAPLDAEGVAAVSTPAADIPKDFFVKQLTEALAKLESDVSDVEALKTAISEAQNKAANPRLVQEANDAYKRLVSHYKLVDEIKRLLVERPVNVRSSIECLRSAWREAKSAHVSPILLEASTRVIVMAEGEVSLYGYYMLSARIGLGSKAYLNDMTKLSHGIAAVEDKGVNDTLLRNAKVLRDKLYAEMAMEVALMLFDEQLDPSTNLPVYVFNDGKRCLTLLDALSHRNHVVTMAMDTAVKMEDTTPISHVLMDQAKELLVKLKKDMKDEQKHEEERRRLEEEEEAAKKAKKGKKGKKGKK</sequence>
<dbReference type="PANTHER" id="PTHR24161:SF121">
    <property type="entry name" value="M-PHASE PHOSPHOPROTEIN 8"/>
    <property type="match status" value="1"/>
</dbReference>
<feature type="compositionally biased region" description="Basic and acidic residues" evidence="4">
    <location>
        <begin position="612"/>
        <end position="626"/>
    </location>
</feature>
<dbReference type="PANTHER" id="PTHR24161">
    <property type="entry name" value="ANK_REP_REGION DOMAIN-CONTAINING PROTEIN-RELATED"/>
    <property type="match status" value="1"/>
</dbReference>
<dbReference type="VEuPathDB" id="FungiDB:H257_07431"/>
<reference evidence="5" key="1">
    <citation type="submission" date="2013-12" db="EMBL/GenBank/DDBJ databases">
        <title>The Genome Sequence of Aphanomyces astaci APO3.</title>
        <authorList>
            <consortium name="The Broad Institute Genomics Platform"/>
            <person name="Russ C."/>
            <person name="Tyler B."/>
            <person name="van West P."/>
            <person name="Dieguez-Uribeondo J."/>
            <person name="Young S.K."/>
            <person name="Zeng Q."/>
            <person name="Gargeya S."/>
            <person name="Fitzgerald M."/>
            <person name="Abouelleil A."/>
            <person name="Alvarado L."/>
            <person name="Chapman S.B."/>
            <person name="Gainer-Dewar J."/>
            <person name="Goldberg J."/>
            <person name="Griggs A."/>
            <person name="Gujja S."/>
            <person name="Hansen M."/>
            <person name="Howarth C."/>
            <person name="Imamovic A."/>
            <person name="Ireland A."/>
            <person name="Larimer J."/>
            <person name="McCowan C."/>
            <person name="Murphy C."/>
            <person name="Pearson M."/>
            <person name="Poon T.W."/>
            <person name="Priest M."/>
            <person name="Roberts A."/>
            <person name="Saif S."/>
            <person name="Shea T."/>
            <person name="Sykes S."/>
            <person name="Wortman J."/>
            <person name="Nusbaum C."/>
            <person name="Birren B."/>
        </authorList>
    </citation>
    <scope>NUCLEOTIDE SEQUENCE [LARGE SCALE GENOMIC DNA]</scope>
    <source>
        <strain evidence="5">APO3</strain>
    </source>
</reference>
<dbReference type="OrthoDB" id="366390at2759"/>